<protein>
    <submittedName>
        <fullName evidence="5">Putative glycosyltransferase</fullName>
    </submittedName>
</protein>
<evidence type="ECO:0000256" key="1">
    <source>
        <dbReference type="ARBA" id="ARBA00006739"/>
    </source>
</evidence>
<keyword evidence="2" id="KW-0328">Glycosyltransferase</keyword>
<sequence length="212" mass="24541">MILVQEGEDQEITDLCQEYAKKENISFTQNIESKGYAGALNTGLKIAKGEYYCFINNDIVATPNWMDEMLEATKEEDVGLVSPTFWGTGERQSVDWNERINKRFDFVNEPLSLMGVCFLIPKGVMEMVGKWDEDFNHGGEDFDITLRVYGFGQRLVIARRSFIYHYGGASTRELFKSDFEAVWKHRIEQIDLLIKKHNLDADDVYKRLQITK</sequence>
<feature type="domain" description="Glycosyltransferase 2-like" evidence="4">
    <location>
        <begin position="2"/>
        <end position="99"/>
    </location>
</feature>
<dbReference type="EMBL" id="MT144731">
    <property type="protein sequence ID" value="QJH98401.1"/>
    <property type="molecule type" value="Genomic_DNA"/>
</dbReference>
<dbReference type="SUPFAM" id="SSF53448">
    <property type="entry name" value="Nucleotide-diphospho-sugar transferases"/>
    <property type="match status" value="1"/>
</dbReference>
<evidence type="ECO:0000313" key="5">
    <source>
        <dbReference type="EMBL" id="QJA50279.1"/>
    </source>
</evidence>
<comment type="similarity">
    <text evidence="1">Belongs to the glycosyltransferase 2 family.</text>
</comment>
<dbReference type="PANTHER" id="PTHR43179:SF12">
    <property type="entry name" value="GALACTOFURANOSYLTRANSFERASE GLFT2"/>
    <property type="match status" value="1"/>
</dbReference>
<evidence type="ECO:0000313" key="6">
    <source>
        <dbReference type="EMBL" id="QJH98401.1"/>
    </source>
</evidence>
<dbReference type="Gene3D" id="3.90.550.10">
    <property type="entry name" value="Spore Coat Polysaccharide Biosynthesis Protein SpsA, Chain A"/>
    <property type="match status" value="1"/>
</dbReference>
<dbReference type="EMBL" id="MT144185">
    <property type="protein sequence ID" value="QJA50279.1"/>
    <property type="molecule type" value="Genomic_DNA"/>
</dbReference>
<dbReference type="InterPro" id="IPR001173">
    <property type="entry name" value="Glyco_trans_2-like"/>
</dbReference>
<gene>
    <name evidence="5" type="ORF">TM448A01681_0005</name>
    <name evidence="6" type="ORF">TM448B01302_0005</name>
</gene>
<dbReference type="Pfam" id="PF00535">
    <property type="entry name" value="Glycos_transf_2"/>
    <property type="match status" value="1"/>
</dbReference>
<evidence type="ECO:0000259" key="4">
    <source>
        <dbReference type="Pfam" id="PF00535"/>
    </source>
</evidence>
<name>A0A6H1ZS25_9ZZZZ</name>
<organism evidence="5">
    <name type="scientific">viral metagenome</name>
    <dbReference type="NCBI Taxonomy" id="1070528"/>
    <lineage>
        <taxon>unclassified sequences</taxon>
        <taxon>metagenomes</taxon>
        <taxon>organismal metagenomes</taxon>
    </lineage>
</organism>
<accession>A0A6H1ZS25</accession>
<dbReference type="PANTHER" id="PTHR43179">
    <property type="entry name" value="RHAMNOSYLTRANSFERASE WBBL"/>
    <property type="match status" value="1"/>
</dbReference>
<reference evidence="5" key="1">
    <citation type="submission" date="2020-03" db="EMBL/GenBank/DDBJ databases">
        <title>The deep terrestrial virosphere.</title>
        <authorList>
            <person name="Holmfeldt K."/>
            <person name="Nilsson E."/>
            <person name="Simone D."/>
            <person name="Lopez-Fernandez M."/>
            <person name="Wu X."/>
            <person name="de Brujin I."/>
            <person name="Lundin D."/>
            <person name="Andersson A."/>
            <person name="Bertilsson S."/>
            <person name="Dopson M."/>
        </authorList>
    </citation>
    <scope>NUCLEOTIDE SEQUENCE</scope>
    <source>
        <strain evidence="5">TM448A01681</strain>
        <strain evidence="6">TM448B01302</strain>
    </source>
</reference>
<dbReference type="GO" id="GO:0016757">
    <property type="term" value="F:glycosyltransferase activity"/>
    <property type="evidence" value="ECO:0007669"/>
    <property type="project" value="UniProtKB-KW"/>
</dbReference>
<dbReference type="InterPro" id="IPR029044">
    <property type="entry name" value="Nucleotide-diphossugar_trans"/>
</dbReference>
<keyword evidence="3 5" id="KW-0808">Transferase</keyword>
<dbReference type="AlphaFoldDB" id="A0A6H1ZS25"/>
<proteinExistence type="inferred from homology"/>
<evidence type="ECO:0000256" key="2">
    <source>
        <dbReference type="ARBA" id="ARBA00022676"/>
    </source>
</evidence>
<evidence type="ECO:0000256" key="3">
    <source>
        <dbReference type="ARBA" id="ARBA00022679"/>
    </source>
</evidence>